<evidence type="ECO:0000313" key="1">
    <source>
        <dbReference type="EMBL" id="KAK9687099.1"/>
    </source>
</evidence>
<dbReference type="InterPro" id="IPR002882">
    <property type="entry name" value="CofD"/>
</dbReference>
<dbReference type="Gene3D" id="3.40.50.10680">
    <property type="entry name" value="CofD-like domains"/>
    <property type="match status" value="1"/>
</dbReference>
<gene>
    <name evidence="1" type="ORF">K7432_014914</name>
</gene>
<accession>A0ABR2VNU6</accession>
<dbReference type="InterPro" id="IPR038136">
    <property type="entry name" value="CofD-like_dom_sf"/>
</dbReference>
<evidence type="ECO:0000313" key="2">
    <source>
        <dbReference type="Proteomes" id="UP001479436"/>
    </source>
</evidence>
<dbReference type="PANTHER" id="PTHR31240:SF0">
    <property type="entry name" value="MATERNAL EFFECT EMBRYO ARREST 18"/>
    <property type="match status" value="1"/>
</dbReference>
<dbReference type="EMBL" id="JASJQH010008716">
    <property type="protein sequence ID" value="KAK9687099.1"/>
    <property type="molecule type" value="Genomic_DNA"/>
</dbReference>
<organism evidence="1 2">
    <name type="scientific">Basidiobolus ranarum</name>
    <dbReference type="NCBI Taxonomy" id="34480"/>
    <lineage>
        <taxon>Eukaryota</taxon>
        <taxon>Fungi</taxon>
        <taxon>Fungi incertae sedis</taxon>
        <taxon>Zoopagomycota</taxon>
        <taxon>Entomophthoromycotina</taxon>
        <taxon>Basidiobolomycetes</taxon>
        <taxon>Basidiobolales</taxon>
        <taxon>Basidiobolaceae</taxon>
        <taxon>Basidiobolus</taxon>
    </lineage>
</organism>
<sequence>MSISSANGTLQSHIGRSISPTSCCHQPSTRSIFVFSGGSACNSLCQVLQSITINTSYFLGVSDNGGSTSEVLRVTGGPSIGDLRSRLTRLINIEDGDAETIAERKGIKELLGYRLPERGEEASIRQEWTEIVEGTHKLWNEISVEKKETIRGFLTLFHFEILKRAHKRFDYRNGSIGNFFLTGARLFFNSLEAAIFLFAAITGISEPTTVVPMISTNHLVTIAALLEDESTIVGQCEISHPSIQPKVGDTLTNNVKDNHVLAKVNSNIVFDKYDCGKLPARIERIYYINEYGQEIFPVANPKSIQFLNSKHTLLYSIGSLYTSIMPCLVLRGVGNAIANSPSLRNKILMLNGSHDREVDGYTAIDFIQAITNGLNFSRQVDASAIHAECKSPTVLTEQALTFPISPSINPEPASKFITHLIYLDNSQIHVDLNEVQALGIIPIKVPGSLDSQGRPIYEQNEIWGILDELVH</sequence>
<dbReference type="Pfam" id="PF01933">
    <property type="entry name" value="CofD"/>
    <property type="match status" value="1"/>
</dbReference>
<protein>
    <submittedName>
        <fullName evidence="1">Uncharacterized protein</fullName>
    </submittedName>
</protein>
<dbReference type="Proteomes" id="UP001479436">
    <property type="component" value="Unassembled WGS sequence"/>
</dbReference>
<comment type="caution">
    <text evidence="1">The sequence shown here is derived from an EMBL/GenBank/DDBJ whole genome shotgun (WGS) entry which is preliminary data.</text>
</comment>
<dbReference type="SUPFAM" id="SSF142338">
    <property type="entry name" value="CofD-like"/>
    <property type="match status" value="1"/>
</dbReference>
<name>A0ABR2VNU6_9FUNG</name>
<keyword evidence="2" id="KW-1185">Reference proteome</keyword>
<dbReference type="PANTHER" id="PTHR31240">
    <property type="entry name" value="MATERNAL EFFECT EMBRYO ARREST 18"/>
    <property type="match status" value="1"/>
</dbReference>
<proteinExistence type="predicted"/>
<reference evidence="1 2" key="1">
    <citation type="submission" date="2023-04" db="EMBL/GenBank/DDBJ databases">
        <title>Genome of Basidiobolus ranarum AG-B5.</title>
        <authorList>
            <person name="Stajich J.E."/>
            <person name="Carter-House D."/>
            <person name="Gryganskyi A."/>
        </authorList>
    </citation>
    <scope>NUCLEOTIDE SEQUENCE [LARGE SCALE GENOMIC DNA]</scope>
    <source>
        <strain evidence="1 2">AG-B5</strain>
    </source>
</reference>